<dbReference type="GO" id="GO:0003677">
    <property type="term" value="F:DNA binding"/>
    <property type="evidence" value="ECO:0007669"/>
    <property type="project" value="InterPro"/>
</dbReference>
<dbReference type="EMBL" id="CP000249">
    <property type="protein sequence ID" value="ABD13505.1"/>
    <property type="molecule type" value="Genomic_DNA"/>
</dbReference>
<evidence type="ECO:0000313" key="1">
    <source>
        <dbReference type="EMBL" id="ABD13505.1"/>
    </source>
</evidence>
<dbReference type="SUPFAM" id="SSF53041">
    <property type="entry name" value="Resolvase-like"/>
    <property type="match status" value="1"/>
</dbReference>
<dbReference type="KEGG" id="fra:Francci3_4157"/>
<organism evidence="1 2">
    <name type="scientific">Frankia casuarinae (strain DSM 45818 / CECT 9043 / HFP020203 / CcI3)</name>
    <dbReference type="NCBI Taxonomy" id="106370"/>
    <lineage>
        <taxon>Bacteria</taxon>
        <taxon>Bacillati</taxon>
        <taxon>Actinomycetota</taxon>
        <taxon>Actinomycetes</taxon>
        <taxon>Frankiales</taxon>
        <taxon>Frankiaceae</taxon>
        <taxon>Frankia</taxon>
    </lineage>
</organism>
<reference evidence="1 2" key="1">
    <citation type="journal article" date="2007" name="Genome Res.">
        <title>Genome characteristics of facultatively symbiotic Frankia sp. strains reflect host range and host plant biogeography.</title>
        <authorList>
            <person name="Normand P."/>
            <person name="Lapierre P."/>
            <person name="Tisa L.S."/>
            <person name="Gogarten J.P."/>
            <person name="Alloisio N."/>
            <person name="Bagnarol E."/>
            <person name="Bassi C.A."/>
            <person name="Berry A.M."/>
            <person name="Bickhart D.M."/>
            <person name="Choisne N."/>
            <person name="Couloux A."/>
            <person name="Cournoyer B."/>
            <person name="Cruveiller S."/>
            <person name="Daubin V."/>
            <person name="Demange N."/>
            <person name="Francino M.P."/>
            <person name="Goltsman E."/>
            <person name="Huang Y."/>
            <person name="Kopp O.R."/>
            <person name="Labarre L."/>
            <person name="Lapidus A."/>
            <person name="Lavire C."/>
            <person name="Marechal J."/>
            <person name="Martinez M."/>
            <person name="Mastronunzio J.E."/>
            <person name="Mullin B.C."/>
            <person name="Niemann J."/>
            <person name="Pujic P."/>
            <person name="Rawnsley T."/>
            <person name="Rouy Z."/>
            <person name="Schenowitz C."/>
            <person name="Sellstedt A."/>
            <person name="Tavares F."/>
            <person name="Tomkins J.P."/>
            <person name="Vallenet D."/>
            <person name="Valverde C."/>
            <person name="Wall L.G."/>
            <person name="Wang Y."/>
            <person name="Medigue C."/>
            <person name="Benson D.R."/>
        </authorList>
    </citation>
    <scope>NUCLEOTIDE SEQUENCE [LARGE SCALE GENOMIC DNA]</scope>
    <source>
        <strain evidence="2">DSM 45818 / CECT 9043 / CcI3</strain>
    </source>
</reference>
<dbReference type="Proteomes" id="UP000001937">
    <property type="component" value="Chromosome"/>
</dbReference>
<gene>
    <name evidence="1" type="ordered locus">Francci3_4157</name>
</gene>
<dbReference type="InterPro" id="IPR036162">
    <property type="entry name" value="Resolvase-like_N_sf"/>
</dbReference>
<evidence type="ECO:0008006" key="3">
    <source>
        <dbReference type="Google" id="ProtNLM"/>
    </source>
</evidence>
<accession>Q2J5D7</accession>
<name>Q2J5D7_FRACC</name>
<sequence length="130" mass="13564">MAGSLRALHFIRQDAGSYGDLADQRAVFAVACTARGWQAGGAVRQIGSGPHAWSAVVRLVGSGAYGVVVVDTVERLAATETGRMAVLGLLRRTGVRLLVAREPLDTGDAIGRALADSLLDPEEQRTPLAA</sequence>
<protein>
    <recommendedName>
        <fullName evidence="3">Resolvase/invertase-type recombinase catalytic domain-containing protein</fullName>
    </recommendedName>
</protein>
<dbReference type="GO" id="GO:0000150">
    <property type="term" value="F:DNA strand exchange activity"/>
    <property type="evidence" value="ECO:0007669"/>
    <property type="project" value="InterPro"/>
</dbReference>
<dbReference type="RefSeq" id="WP_011438519.1">
    <property type="nucleotide sequence ID" value="NC_007777.1"/>
</dbReference>
<dbReference type="OrthoDB" id="3216072at2"/>
<dbReference type="PhylomeDB" id="Q2J5D7"/>
<keyword evidence="2" id="KW-1185">Reference proteome</keyword>
<dbReference type="HOGENOM" id="CLU_1913992_0_0_11"/>
<evidence type="ECO:0000313" key="2">
    <source>
        <dbReference type="Proteomes" id="UP000001937"/>
    </source>
</evidence>
<proteinExistence type="predicted"/>
<dbReference type="AlphaFoldDB" id="Q2J5D7"/>